<keyword evidence="11" id="KW-1185">Reference proteome</keyword>
<dbReference type="GO" id="GO:0005634">
    <property type="term" value="C:nucleus"/>
    <property type="evidence" value="ECO:0007669"/>
    <property type="project" value="UniProtKB-SubCell"/>
</dbReference>
<feature type="compositionally biased region" description="Low complexity" evidence="8">
    <location>
        <begin position="86"/>
        <end position="99"/>
    </location>
</feature>
<evidence type="ECO:0000256" key="1">
    <source>
        <dbReference type="ARBA" id="ARBA00004123"/>
    </source>
</evidence>
<dbReference type="InterPro" id="IPR016848">
    <property type="entry name" value="RNase_P/MRP_Rpp29-subunit"/>
</dbReference>
<dbReference type="GO" id="GO:0033204">
    <property type="term" value="F:ribonuclease P RNA binding"/>
    <property type="evidence" value="ECO:0007669"/>
    <property type="project" value="InterPro"/>
</dbReference>
<keyword evidence="4" id="KW-0819">tRNA processing</keyword>
<feature type="compositionally biased region" description="Low complexity" evidence="8">
    <location>
        <begin position="1"/>
        <end position="31"/>
    </location>
</feature>
<comment type="subcellular location">
    <subcellularLocation>
        <location evidence="1">Nucleus</location>
    </subcellularLocation>
</comment>
<evidence type="ECO:0000256" key="4">
    <source>
        <dbReference type="ARBA" id="ARBA00022694"/>
    </source>
</evidence>
<dbReference type="VEuPathDB" id="FungiDB:I303_00405"/>
<dbReference type="OrthoDB" id="124041at2759"/>
<dbReference type="GeneID" id="28964104"/>
<evidence type="ECO:0000313" key="9">
    <source>
        <dbReference type="EMBL" id="OBR88588.1"/>
    </source>
</evidence>
<dbReference type="InterPro" id="IPR002730">
    <property type="entry name" value="Rpp29/RNP1"/>
</dbReference>
<feature type="region of interest" description="Disordered" evidence="8">
    <location>
        <begin position="59"/>
        <end position="131"/>
    </location>
</feature>
<dbReference type="EMBL" id="KI894027">
    <property type="protein sequence ID" value="OBR88588.1"/>
    <property type="molecule type" value="Genomic_DNA"/>
</dbReference>
<evidence type="ECO:0000256" key="6">
    <source>
        <dbReference type="ARBA" id="ARBA00022759"/>
    </source>
</evidence>
<reference evidence="10" key="3">
    <citation type="submission" date="2024-02" db="EMBL/GenBank/DDBJ databases">
        <title>Comparative genomics of Cryptococcus and Kwoniella reveals pathogenesis evolution and contrasting modes of karyotype evolution via chromosome fusion or intercentromeric recombination.</title>
        <authorList>
            <person name="Coelho M.A."/>
            <person name="David-Palma M."/>
            <person name="Shea T."/>
            <person name="Bowers K."/>
            <person name="McGinley-Smith S."/>
            <person name="Mohammad A.W."/>
            <person name="Gnirke A."/>
            <person name="Yurkov A.M."/>
            <person name="Nowrousian M."/>
            <person name="Sun S."/>
            <person name="Cuomo C.A."/>
            <person name="Heitman J."/>
        </authorList>
    </citation>
    <scope>NUCLEOTIDE SEQUENCE</scope>
    <source>
        <strain evidence="10">CBS 10117</strain>
    </source>
</reference>
<dbReference type="KEGG" id="kdj:28964104"/>
<dbReference type="GO" id="GO:0006364">
    <property type="term" value="P:rRNA processing"/>
    <property type="evidence" value="ECO:0007669"/>
    <property type="project" value="TreeGrafter"/>
</dbReference>
<sequence>MPAVSSTSATASASSSRLSSPAPPASGSGSLQPIDAYRPISTQVKKPIVPLVSTNEVPNLPTLLSLDPSTYSSRLSGKTLQTSDPSSSSATTISSSAISPLVKGKKRNRGYPFEKEKARNGHQTSEARQKEVGLTGMRKVKKRLSSVMCKGLKIDYESLIPLNHLHTRYLFQLLGLPKLPDPVPSTSSAGGESTVNSDVLLSKISKADLTGLKIQIVSSKNPSLIGQNGIIIEETYSTFRLVTPVENRVKVMPKSGSLFRIYIPAYSPGNTKNSKAEEEIEDFLNRCPKLQIDLLGDNFLNKSGDRPGKKLKYGQGGGGGSGWAQEWIKETEWEKTFAKLSKALGESSDLAMVQRRSRVTEKPYKRKRNKSRRKDPPAFGNPG</sequence>
<dbReference type="GO" id="GO:0001682">
    <property type="term" value="P:tRNA 5'-leader removal"/>
    <property type="evidence" value="ECO:0007669"/>
    <property type="project" value="InterPro"/>
</dbReference>
<keyword evidence="3" id="KW-0963">Cytoplasm</keyword>
<evidence type="ECO:0000256" key="7">
    <source>
        <dbReference type="ARBA" id="ARBA00022801"/>
    </source>
</evidence>
<proteinExistence type="inferred from homology"/>
<feature type="compositionally biased region" description="Polar residues" evidence="8">
    <location>
        <begin position="67"/>
        <end position="85"/>
    </location>
</feature>
<dbReference type="STRING" id="1296121.A0A1A6AEY5"/>
<dbReference type="EMBL" id="CP144530">
    <property type="protein sequence ID" value="WWC57871.1"/>
    <property type="molecule type" value="Genomic_DNA"/>
</dbReference>
<evidence type="ECO:0000256" key="2">
    <source>
        <dbReference type="ARBA" id="ARBA00006181"/>
    </source>
</evidence>
<comment type="similarity">
    <text evidence="2">Belongs to the eukaryotic/archaeal RNase P protein component 1 family.</text>
</comment>
<evidence type="ECO:0000313" key="11">
    <source>
        <dbReference type="Proteomes" id="UP000078595"/>
    </source>
</evidence>
<evidence type="ECO:0000256" key="8">
    <source>
        <dbReference type="SAM" id="MobiDB-lite"/>
    </source>
</evidence>
<reference evidence="10" key="2">
    <citation type="submission" date="2013-07" db="EMBL/GenBank/DDBJ databases">
        <authorList>
            <consortium name="The Broad Institute Genome Sequencing Platform"/>
            <person name="Cuomo C."/>
            <person name="Litvintseva A."/>
            <person name="Chen Y."/>
            <person name="Heitman J."/>
            <person name="Sun S."/>
            <person name="Springer D."/>
            <person name="Dromer F."/>
            <person name="Young S.K."/>
            <person name="Zeng Q."/>
            <person name="Gargeya S."/>
            <person name="Fitzgerald M."/>
            <person name="Abouelleil A."/>
            <person name="Alvarado L."/>
            <person name="Berlin A.M."/>
            <person name="Chapman S.B."/>
            <person name="Dewar J."/>
            <person name="Goldberg J."/>
            <person name="Griggs A."/>
            <person name="Gujja S."/>
            <person name="Hansen M."/>
            <person name="Howarth C."/>
            <person name="Imamovic A."/>
            <person name="Larimer J."/>
            <person name="McCowan C."/>
            <person name="Murphy C."/>
            <person name="Pearson M."/>
            <person name="Priest M."/>
            <person name="Roberts A."/>
            <person name="Saif S."/>
            <person name="Shea T."/>
            <person name="Sykes S."/>
            <person name="Wortman J."/>
            <person name="Nusbaum C."/>
            <person name="Birren B."/>
        </authorList>
    </citation>
    <scope>NUCLEOTIDE SEQUENCE</scope>
    <source>
        <strain evidence="10">CBS 10117</strain>
    </source>
</reference>
<dbReference type="GO" id="GO:0000172">
    <property type="term" value="C:ribonuclease MRP complex"/>
    <property type="evidence" value="ECO:0007669"/>
    <property type="project" value="InterPro"/>
</dbReference>
<dbReference type="PANTHER" id="PTHR13348">
    <property type="entry name" value="RIBONUCLEASE P SUBUNIT P29"/>
    <property type="match status" value="1"/>
</dbReference>
<dbReference type="InterPro" id="IPR036980">
    <property type="entry name" value="RNase_P/MRP_Rpp29_sf"/>
</dbReference>
<dbReference type="Proteomes" id="UP000078595">
    <property type="component" value="Chromosome 1"/>
</dbReference>
<feature type="compositionally biased region" description="Basic residues" evidence="8">
    <location>
        <begin position="364"/>
        <end position="373"/>
    </location>
</feature>
<evidence type="ECO:0000313" key="10">
    <source>
        <dbReference type="EMBL" id="WWC57871.1"/>
    </source>
</evidence>
<feature type="compositionally biased region" description="Basic and acidic residues" evidence="8">
    <location>
        <begin position="112"/>
        <end position="131"/>
    </location>
</feature>
<dbReference type="HAMAP" id="MF_00754">
    <property type="entry name" value="RNase_P_1"/>
    <property type="match status" value="1"/>
</dbReference>
<gene>
    <name evidence="9" type="ORF">I303_00405</name>
    <name evidence="10" type="ORF">I303_100406</name>
</gene>
<dbReference type="Pfam" id="PF01868">
    <property type="entry name" value="RNase_P-MRP_p29"/>
    <property type="match status" value="1"/>
</dbReference>
<dbReference type="SUPFAM" id="SSF101744">
    <property type="entry name" value="Rof/RNase P subunit-like"/>
    <property type="match status" value="1"/>
</dbReference>
<keyword evidence="5" id="KW-0540">Nuclease</keyword>
<dbReference type="InterPro" id="IPR023534">
    <property type="entry name" value="Rof/RNase_P-like"/>
</dbReference>
<dbReference type="SMART" id="SM00538">
    <property type="entry name" value="POP4"/>
    <property type="match status" value="1"/>
</dbReference>
<evidence type="ECO:0000256" key="5">
    <source>
        <dbReference type="ARBA" id="ARBA00022722"/>
    </source>
</evidence>
<dbReference type="GO" id="GO:0030677">
    <property type="term" value="C:ribonuclease P complex"/>
    <property type="evidence" value="ECO:0007669"/>
    <property type="project" value="InterPro"/>
</dbReference>
<dbReference type="GO" id="GO:0004519">
    <property type="term" value="F:endonuclease activity"/>
    <property type="evidence" value="ECO:0007669"/>
    <property type="project" value="UniProtKB-KW"/>
</dbReference>
<dbReference type="AlphaFoldDB" id="A0A1A6AEY5"/>
<dbReference type="InterPro" id="IPR023538">
    <property type="entry name" value="RNP1"/>
</dbReference>
<evidence type="ECO:0000256" key="3">
    <source>
        <dbReference type="ARBA" id="ARBA00022490"/>
    </source>
</evidence>
<feature type="region of interest" description="Disordered" evidence="8">
    <location>
        <begin position="1"/>
        <end position="34"/>
    </location>
</feature>
<organism evidence="9">
    <name type="scientific">Kwoniella dejecticola CBS 10117</name>
    <dbReference type="NCBI Taxonomy" id="1296121"/>
    <lineage>
        <taxon>Eukaryota</taxon>
        <taxon>Fungi</taxon>
        <taxon>Dikarya</taxon>
        <taxon>Basidiomycota</taxon>
        <taxon>Agaricomycotina</taxon>
        <taxon>Tremellomycetes</taxon>
        <taxon>Tremellales</taxon>
        <taxon>Cryptococcaceae</taxon>
        <taxon>Kwoniella</taxon>
    </lineage>
</organism>
<protein>
    <submittedName>
        <fullName evidence="9">Uncharacterized protein</fullName>
    </submittedName>
</protein>
<dbReference type="PANTHER" id="PTHR13348:SF0">
    <property type="entry name" value="RIBONUCLEASE P PROTEIN SUBUNIT P29"/>
    <property type="match status" value="1"/>
</dbReference>
<name>A0A1A6AEY5_9TREE</name>
<accession>A0A1A6AEY5</accession>
<feature type="region of interest" description="Disordered" evidence="8">
    <location>
        <begin position="346"/>
        <end position="383"/>
    </location>
</feature>
<dbReference type="Gene3D" id="2.30.30.210">
    <property type="entry name" value="Ribonuclease P/MRP, subunit p29"/>
    <property type="match status" value="1"/>
</dbReference>
<keyword evidence="7" id="KW-0378">Hydrolase</keyword>
<keyword evidence="6" id="KW-0255">Endonuclease</keyword>
<dbReference type="RefSeq" id="XP_018266430.1">
    <property type="nucleotide sequence ID" value="XM_018403776.1"/>
</dbReference>
<reference evidence="9" key="1">
    <citation type="submission" date="2013-07" db="EMBL/GenBank/DDBJ databases">
        <title>The Genome Sequence of Cryptococcus dejecticola CBS10117.</title>
        <authorList>
            <consortium name="The Broad Institute Genome Sequencing Platform"/>
            <person name="Cuomo C."/>
            <person name="Litvintseva A."/>
            <person name="Chen Y."/>
            <person name="Heitman J."/>
            <person name="Sun S."/>
            <person name="Springer D."/>
            <person name="Dromer F."/>
            <person name="Young S.K."/>
            <person name="Zeng Q."/>
            <person name="Gargeya S."/>
            <person name="Fitzgerald M."/>
            <person name="Abouelleil A."/>
            <person name="Alvarado L."/>
            <person name="Berlin A.M."/>
            <person name="Chapman S.B."/>
            <person name="Dewar J."/>
            <person name="Goldberg J."/>
            <person name="Griggs A."/>
            <person name="Gujja S."/>
            <person name="Hansen M."/>
            <person name="Howarth C."/>
            <person name="Imamovic A."/>
            <person name="Larimer J."/>
            <person name="McCowan C."/>
            <person name="Murphy C."/>
            <person name="Pearson M."/>
            <person name="Priest M."/>
            <person name="Roberts A."/>
            <person name="Saif S."/>
            <person name="Shea T."/>
            <person name="Sykes S."/>
            <person name="Wortman J."/>
            <person name="Nusbaum C."/>
            <person name="Birren B."/>
        </authorList>
    </citation>
    <scope>NUCLEOTIDE SEQUENCE [LARGE SCALE GENOMIC DNA]</scope>
    <source>
        <strain evidence="9">CBS 10117</strain>
    </source>
</reference>
<dbReference type="GO" id="GO:0016787">
    <property type="term" value="F:hydrolase activity"/>
    <property type="evidence" value="ECO:0007669"/>
    <property type="project" value="UniProtKB-KW"/>
</dbReference>